<sequence>MDNTPKKTEIRVAIDSDFLKKLEDRLGVSRSTDLARAALSLLDWASAESTEGRLILSTDNEGKNVHQLVMPELTNRK</sequence>
<protein>
    <submittedName>
        <fullName evidence="1">Uncharacterized protein</fullName>
    </submittedName>
</protein>
<gene>
    <name evidence="1" type="ORF">BECKLPF1236B_GA0070989_103114</name>
</gene>
<evidence type="ECO:0000313" key="1">
    <source>
        <dbReference type="EMBL" id="VFK12204.1"/>
    </source>
</evidence>
<name>A0A450W587_9GAMM</name>
<dbReference type="AlphaFoldDB" id="A0A450W587"/>
<accession>A0A450W587</accession>
<organism evidence="1">
    <name type="scientific">Candidatus Kentrum sp. LPFa</name>
    <dbReference type="NCBI Taxonomy" id="2126335"/>
    <lineage>
        <taxon>Bacteria</taxon>
        <taxon>Pseudomonadati</taxon>
        <taxon>Pseudomonadota</taxon>
        <taxon>Gammaproteobacteria</taxon>
        <taxon>Candidatus Kentrum</taxon>
    </lineage>
</organism>
<reference evidence="1" key="1">
    <citation type="submission" date="2019-02" db="EMBL/GenBank/DDBJ databases">
        <authorList>
            <person name="Gruber-Vodicka R. H."/>
            <person name="Seah K. B. B."/>
        </authorList>
    </citation>
    <scope>NUCLEOTIDE SEQUENCE</scope>
    <source>
        <strain evidence="1">BECK_S313</strain>
    </source>
</reference>
<proteinExistence type="predicted"/>
<dbReference type="EMBL" id="CAADFK010000031">
    <property type="protein sequence ID" value="VFK12204.1"/>
    <property type="molecule type" value="Genomic_DNA"/>
</dbReference>